<evidence type="ECO:0000256" key="3">
    <source>
        <dbReference type="ARBA" id="ARBA00023136"/>
    </source>
</evidence>
<proteinExistence type="predicted"/>
<evidence type="ECO:0000256" key="1">
    <source>
        <dbReference type="ARBA" id="ARBA00004236"/>
    </source>
</evidence>
<name>I0WJ53_9FLAO</name>
<dbReference type="RefSeq" id="WP_008236219.1">
    <property type="nucleotide sequence ID" value="NZ_AJJU01000002.1"/>
</dbReference>
<dbReference type="eggNOG" id="COG3386">
    <property type="taxonomic scope" value="Bacteria"/>
</dbReference>
<dbReference type="SUPFAM" id="SSF63829">
    <property type="entry name" value="Calcium-dependent phosphotriesterase"/>
    <property type="match status" value="1"/>
</dbReference>
<dbReference type="GO" id="GO:0005886">
    <property type="term" value="C:plasma membrane"/>
    <property type="evidence" value="ECO:0007669"/>
    <property type="project" value="UniProtKB-SubCell"/>
</dbReference>
<dbReference type="AlphaFoldDB" id="I0WJ53"/>
<evidence type="ECO:0000256" key="2">
    <source>
        <dbReference type="ARBA" id="ARBA00022475"/>
    </source>
</evidence>
<dbReference type="OrthoDB" id="5599486at2"/>
<protein>
    <recommendedName>
        <fullName evidence="6">Lipoprotein</fullName>
    </recommendedName>
</protein>
<gene>
    <name evidence="4" type="ORF">W5A_00310</name>
</gene>
<evidence type="ECO:0000313" key="5">
    <source>
        <dbReference type="Proteomes" id="UP000005938"/>
    </source>
</evidence>
<dbReference type="PROSITE" id="PS51257">
    <property type="entry name" value="PROKAR_LIPOPROTEIN"/>
    <property type="match status" value="1"/>
</dbReference>
<keyword evidence="5" id="KW-1185">Reference proteome</keyword>
<dbReference type="Proteomes" id="UP000005938">
    <property type="component" value="Unassembled WGS sequence"/>
</dbReference>
<dbReference type="STRING" id="946077.W5A_00310"/>
<accession>I0WJ53</accession>
<reference evidence="4 5" key="1">
    <citation type="journal article" date="2012" name="J. Bacteriol.">
        <title>Genome Sequence of the Halotolerant Bacterium Imtechella halotolerans K1T.</title>
        <authorList>
            <person name="Kumar S."/>
            <person name="Vikram S."/>
            <person name="Subramanian S."/>
            <person name="Raghava G.P."/>
            <person name="Pinnaka A.K."/>
        </authorList>
    </citation>
    <scope>NUCLEOTIDE SEQUENCE [LARGE SCALE GENOMIC DNA]</scope>
    <source>
        <strain evidence="4 5">K1</strain>
    </source>
</reference>
<evidence type="ECO:0008006" key="6">
    <source>
        <dbReference type="Google" id="ProtNLM"/>
    </source>
</evidence>
<dbReference type="InterPro" id="IPR009722">
    <property type="entry name" value="YjiK/CarP"/>
</dbReference>
<dbReference type="EMBL" id="AJJU01000002">
    <property type="protein sequence ID" value="EID76419.1"/>
    <property type="molecule type" value="Genomic_DNA"/>
</dbReference>
<comment type="subcellular location">
    <subcellularLocation>
        <location evidence="1">Cell membrane</location>
    </subcellularLocation>
</comment>
<dbReference type="Pfam" id="PF06977">
    <property type="entry name" value="SdiA-regulated"/>
    <property type="match status" value="1"/>
</dbReference>
<keyword evidence="2" id="KW-1003">Cell membrane</keyword>
<keyword evidence="3" id="KW-0472">Membrane</keyword>
<sequence>MRSGKEYIIGGFISLLVGTFGCTSQEELRKVFSFPSQMKEVSGVTYDAKRSMLWAIEDSGNRNEVYGIDTLGTVVKTIAVNGVENNDWEALTMGADGSLYVGDFGNNGNTRKNLAIYALNPESLYENNAEVAYKVSFYYPEQRTFPPEKTEKFYDAEAFFLVGDHFYLITKNRSKGFGGTARVYKIPNREGNHAALLLGELETCERFSYCAITDAAISPDGTRIVLLSQKFVWIFDHFSEHNFLHLANRKIELPGMTQRESITFKDANTVWIADERDKHTGGKVYEFLLTP</sequence>
<comment type="caution">
    <text evidence="4">The sequence shown here is derived from an EMBL/GenBank/DDBJ whole genome shotgun (WGS) entry which is preliminary data.</text>
</comment>
<organism evidence="4 5">
    <name type="scientific">Imtechella halotolerans K1</name>
    <dbReference type="NCBI Taxonomy" id="946077"/>
    <lineage>
        <taxon>Bacteria</taxon>
        <taxon>Pseudomonadati</taxon>
        <taxon>Bacteroidota</taxon>
        <taxon>Flavobacteriia</taxon>
        <taxon>Flavobacteriales</taxon>
        <taxon>Flavobacteriaceae</taxon>
        <taxon>Imtechella</taxon>
    </lineage>
</organism>
<evidence type="ECO:0000313" key="4">
    <source>
        <dbReference type="EMBL" id="EID76419.1"/>
    </source>
</evidence>